<organism evidence="3 4">
    <name type="scientific">Macrophomina phaseolina</name>
    <dbReference type="NCBI Taxonomy" id="35725"/>
    <lineage>
        <taxon>Eukaryota</taxon>
        <taxon>Fungi</taxon>
        <taxon>Dikarya</taxon>
        <taxon>Ascomycota</taxon>
        <taxon>Pezizomycotina</taxon>
        <taxon>Dothideomycetes</taxon>
        <taxon>Dothideomycetes incertae sedis</taxon>
        <taxon>Botryosphaeriales</taxon>
        <taxon>Botryosphaeriaceae</taxon>
        <taxon>Macrophomina</taxon>
    </lineage>
</organism>
<feature type="compositionally biased region" description="Low complexity" evidence="1">
    <location>
        <begin position="612"/>
        <end position="630"/>
    </location>
</feature>
<feature type="transmembrane region" description="Helical" evidence="2">
    <location>
        <begin position="46"/>
        <end position="70"/>
    </location>
</feature>
<evidence type="ECO:0000313" key="4">
    <source>
        <dbReference type="Proteomes" id="UP000774617"/>
    </source>
</evidence>
<sequence>MNMNGAPSAASDGSMAYPVHLGIWTNWSRGPVLGATLTVDQQTGGLLIAILAFFITWVGTSFWRICCFIFHQVHSTPKPRDGLYHQRQAILRNASTAESGLASLLETGWAWRRNSGLSICRTLPLALFAALCIVAFAFASAFSSKVSTVIGNEVLLSDPNCGYTASTFNNPDTIAAHTFEPYLKQNAISYANYAQQCYCTNTSSIFRCNQFIKQNLPSKIHAEASCPFGGDICRTESGNLALDTGMLDSHQDFGLNAPPGQRFQYRRRVQCAPLKTEDYSSSYIAPSGRKYTRYYYGQRIPQPHGVNDNYTYEYLDNALAELLETNMTSAQADYTLSGVHSASIDSTIATNASTFAPIPQLHIPNADTSVFFLSGNQVLYTVPTNDSWYRGDQLASPAARLAPPDPLAPGPYFTSEAASPLACAVQVQYCASNPSGLQRCSPLGAAADAFKNITSQLEESDKQQLQRFRWLAASTIGRALDLPMAVSRLGVHLLTARYTLQDGVQGLLPADQWQMDVMHWHATTMAYLQGMFVDTAMGPVDAVLLPWLVRPSDAVEEEMCRSQKILSSTHTSFGLFPLLLIVSLGLVTILTSLLLSPLCVNHYRRRLLRQHSASSSSSSSSPSSTSSSPSTLPPPPTIDPTTYARHEWLTHSTPHLIHLAHAPLGVGTWTRASHSIPITRSNEALAVLDLSDPQHPLLKPAAANFMSVISGRAADEKHDDNDNDNDDDDAEHGHSRRKRRGSKFATSAIIQFREMRRRESSLSTAGLASSPPPSSSSTAGARRGRSRVRRGSEDAASRGESTDDAETTRTSVLRDEVLLSPLPDYDNWPLPPPSGQLTPPRAGSVGADAARRGPARSSFGSLAGAERLVNGGAEGDQRPQVRRKRSNTVGVTEQEGGCEDGPRVF</sequence>
<feature type="compositionally biased region" description="Low complexity" evidence="1">
    <location>
        <begin position="761"/>
        <end position="781"/>
    </location>
</feature>
<gene>
    <name evidence="3" type="ORF">B0J12DRAFT_767652</name>
</gene>
<feature type="transmembrane region" description="Helical" evidence="2">
    <location>
        <begin position="122"/>
        <end position="142"/>
    </location>
</feature>
<keyword evidence="2" id="KW-0812">Transmembrane</keyword>
<evidence type="ECO:0008006" key="5">
    <source>
        <dbReference type="Google" id="ProtNLM"/>
    </source>
</evidence>
<keyword evidence="2" id="KW-1133">Transmembrane helix</keyword>
<feature type="compositionally biased region" description="Acidic residues" evidence="1">
    <location>
        <begin position="721"/>
        <end position="730"/>
    </location>
</feature>
<feature type="transmembrane region" description="Helical" evidence="2">
    <location>
        <begin position="573"/>
        <end position="600"/>
    </location>
</feature>
<evidence type="ECO:0000256" key="1">
    <source>
        <dbReference type="SAM" id="MobiDB-lite"/>
    </source>
</evidence>
<comment type="caution">
    <text evidence="3">The sequence shown here is derived from an EMBL/GenBank/DDBJ whole genome shotgun (WGS) entry which is preliminary data.</text>
</comment>
<evidence type="ECO:0000313" key="3">
    <source>
        <dbReference type="EMBL" id="KAH7032412.1"/>
    </source>
</evidence>
<accession>A0ABQ8FXG6</accession>
<protein>
    <recommendedName>
        <fullName evidence="5">Cytochrome P450</fullName>
    </recommendedName>
</protein>
<feature type="region of interest" description="Disordered" evidence="1">
    <location>
        <begin position="715"/>
        <end position="905"/>
    </location>
</feature>
<dbReference type="Proteomes" id="UP000774617">
    <property type="component" value="Unassembled WGS sequence"/>
</dbReference>
<dbReference type="EMBL" id="JAGTJR010000040">
    <property type="protein sequence ID" value="KAH7032412.1"/>
    <property type="molecule type" value="Genomic_DNA"/>
</dbReference>
<evidence type="ECO:0000256" key="2">
    <source>
        <dbReference type="SAM" id="Phobius"/>
    </source>
</evidence>
<proteinExistence type="predicted"/>
<feature type="region of interest" description="Disordered" evidence="1">
    <location>
        <begin position="611"/>
        <end position="642"/>
    </location>
</feature>
<reference evidence="3 4" key="1">
    <citation type="journal article" date="2021" name="Nat. Commun.">
        <title>Genetic determinants of endophytism in the Arabidopsis root mycobiome.</title>
        <authorList>
            <person name="Mesny F."/>
            <person name="Miyauchi S."/>
            <person name="Thiergart T."/>
            <person name="Pickel B."/>
            <person name="Atanasova L."/>
            <person name="Karlsson M."/>
            <person name="Huettel B."/>
            <person name="Barry K.W."/>
            <person name="Haridas S."/>
            <person name="Chen C."/>
            <person name="Bauer D."/>
            <person name="Andreopoulos W."/>
            <person name="Pangilinan J."/>
            <person name="LaButti K."/>
            <person name="Riley R."/>
            <person name="Lipzen A."/>
            <person name="Clum A."/>
            <person name="Drula E."/>
            <person name="Henrissat B."/>
            <person name="Kohler A."/>
            <person name="Grigoriev I.V."/>
            <person name="Martin F.M."/>
            <person name="Hacquard S."/>
        </authorList>
    </citation>
    <scope>NUCLEOTIDE SEQUENCE [LARGE SCALE GENOMIC DNA]</scope>
    <source>
        <strain evidence="3 4">MPI-SDFR-AT-0080</strain>
    </source>
</reference>
<feature type="compositionally biased region" description="Basic and acidic residues" evidence="1">
    <location>
        <begin position="790"/>
        <end position="801"/>
    </location>
</feature>
<keyword evidence="4" id="KW-1185">Reference proteome</keyword>
<keyword evidence="2" id="KW-0472">Membrane</keyword>
<name>A0ABQ8FXG6_9PEZI</name>